<reference evidence="6" key="1">
    <citation type="journal article" date="2016" name="Nat. Genet.">
        <title>A high-quality carrot genome assembly provides new insights into carotenoid accumulation and asterid genome evolution.</title>
        <authorList>
            <person name="Iorizzo M."/>
            <person name="Ellison S."/>
            <person name="Senalik D."/>
            <person name="Zeng P."/>
            <person name="Satapoomin P."/>
            <person name="Huang J."/>
            <person name="Bowman M."/>
            <person name="Iovene M."/>
            <person name="Sanseverino W."/>
            <person name="Cavagnaro P."/>
            <person name="Yildiz M."/>
            <person name="Macko-Podgorni A."/>
            <person name="Moranska E."/>
            <person name="Grzebelus E."/>
            <person name="Grzebelus D."/>
            <person name="Ashrafi H."/>
            <person name="Zheng Z."/>
            <person name="Cheng S."/>
            <person name="Spooner D."/>
            <person name="Van Deynze A."/>
            <person name="Simon P."/>
        </authorList>
    </citation>
    <scope>NUCLEOTIDE SEQUENCE</scope>
    <source>
        <tissue evidence="6">Leaf</tissue>
    </source>
</reference>
<keyword evidence="2" id="KW-0489">Methyltransferase</keyword>
<evidence type="ECO:0000256" key="4">
    <source>
        <dbReference type="ARBA" id="ARBA00022723"/>
    </source>
</evidence>
<gene>
    <name evidence="6" type="ORF">DCAR_0102614</name>
</gene>
<protein>
    <submittedName>
        <fullName evidence="6">Uncharacterized protein</fullName>
    </submittedName>
</protein>
<dbReference type="Proteomes" id="UP000077755">
    <property type="component" value="Chromosome 1"/>
</dbReference>
<dbReference type="AlphaFoldDB" id="A0AAF0W6T6"/>
<dbReference type="InterPro" id="IPR042086">
    <property type="entry name" value="MeTrfase_capping"/>
</dbReference>
<dbReference type="Gene3D" id="3.40.50.150">
    <property type="entry name" value="Vaccinia Virus protein VP39"/>
    <property type="match status" value="2"/>
</dbReference>
<dbReference type="Pfam" id="PF03492">
    <property type="entry name" value="Methyltransf_7"/>
    <property type="match status" value="1"/>
</dbReference>
<dbReference type="EMBL" id="CP093343">
    <property type="protein sequence ID" value="WOG83439.1"/>
    <property type="molecule type" value="Genomic_DNA"/>
</dbReference>
<keyword evidence="3" id="KW-0808">Transferase</keyword>
<accession>A0AAF0W6T6</accession>
<evidence type="ECO:0000256" key="1">
    <source>
        <dbReference type="ARBA" id="ARBA00007967"/>
    </source>
</evidence>
<evidence type="ECO:0000256" key="2">
    <source>
        <dbReference type="ARBA" id="ARBA00022603"/>
    </source>
</evidence>
<comment type="similarity">
    <text evidence="1">Belongs to the methyltransferase superfamily. Type-7 methyltransferase family.</text>
</comment>
<evidence type="ECO:0000256" key="3">
    <source>
        <dbReference type="ARBA" id="ARBA00022679"/>
    </source>
</evidence>
<keyword evidence="4" id="KW-0479">Metal-binding</keyword>
<dbReference type="InterPro" id="IPR029063">
    <property type="entry name" value="SAM-dependent_MTases_sf"/>
</dbReference>
<dbReference type="GO" id="GO:0046872">
    <property type="term" value="F:metal ion binding"/>
    <property type="evidence" value="ECO:0007669"/>
    <property type="project" value="UniProtKB-KW"/>
</dbReference>
<dbReference type="PANTHER" id="PTHR31009">
    <property type="entry name" value="S-ADENOSYL-L-METHIONINE:CARBOXYL METHYLTRANSFERASE FAMILY PROTEIN"/>
    <property type="match status" value="1"/>
</dbReference>
<dbReference type="Gene3D" id="1.10.1200.270">
    <property type="entry name" value="Methyltransferase, alpha-helical capping domain"/>
    <property type="match status" value="2"/>
</dbReference>
<keyword evidence="7" id="KW-1185">Reference proteome</keyword>
<dbReference type="GO" id="GO:0008168">
    <property type="term" value="F:methyltransferase activity"/>
    <property type="evidence" value="ECO:0007669"/>
    <property type="project" value="UniProtKB-KW"/>
</dbReference>
<evidence type="ECO:0000313" key="6">
    <source>
        <dbReference type="EMBL" id="WOG83439.1"/>
    </source>
</evidence>
<dbReference type="InterPro" id="IPR005299">
    <property type="entry name" value="MeTrfase_7"/>
</dbReference>
<proteinExistence type="inferred from homology"/>
<reference evidence="6" key="2">
    <citation type="submission" date="2022-03" db="EMBL/GenBank/DDBJ databases">
        <title>Draft title - Genomic analysis of global carrot germplasm unveils the trajectory of domestication and the origin of high carotenoid orange carrot.</title>
        <authorList>
            <person name="Iorizzo M."/>
            <person name="Ellison S."/>
            <person name="Senalik D."/>
            <person name="Macko-Podgorni A."/>
            <person name="Grzebelus D."/>
            <person name="Bostan H."/>
            <person name="Rolling W."/>
            <person name="Curaba J."/>
            <person name="Simon P."/>
        </authorList>
    </citation>
    <scope>NUCLEOTIDE SEQUENCE</scope>
    <source>
        <tissue evidence="6">Leaf</tissue>
    </source>
</reference>
<name>A0AAF0W6T6_DAUCS</name>
<organism evidence="6 7">
    <name type="scientific">Daucus carota subsp. sativus</name>
    <name type="common">Carrot</name>
    <dbReference type="NCBI Taxonomy" id="79200"/>
    <lineage>
        <taxon>Eukaryota</taxon>
        <taxon>Viridiplantae</taxon>
        <taxon>Streptophyta</taxon>
        <taxon>Embryophyta</taxon>
        <taxon>Tracheophyta</taxon>
        <taxon>Spermatophyta</taxon>
        <taxon>Magnoliopsida</taxon>
        <taxon>eudicotyledons</taxon>
        <taxon>Gunneridae</taxon>
        <taxon>Pentapetalae</taxon>
        <taxon>asterids</taxon>
        <taxon>campanulids</taxon>
        <taxon>Apiales</taxon>
        <taxon>Apiaceae</taxon>
        <taxon>Apioideae</taxon>
        <taxon>Scandiceae</taxon>
        <taxon>Daucinae</taxon>
        <taxon>Daucus</taxon>
        <taxon>Daucus sect. Daucus</taxon>
    </lineage>
</organism>
<dbReference type="GO" id="GO:0032259">
    <property type="term" value="P:methylation"/>
    <property type="evidence" value="ECO:0007669"/>
    <property type="project" value="UniProtKB-KW"/>
</dbReference>
<sequence length="283" mass="31747">MELVNVLSMTAGNQECSYAHNSSLQKNVILGSKNVLDDTIKNYGTEGFSECLNVADLGCSCGPTAFLSVTNIINSVHAVCQEKNLKAPNEFQVFLNDLPNNDFNALFKTAPTYVLKPENENGCKKPFNYYIYGVAGSFYTRLFPSKSLHLVHSSYGVHWLSQVGLLLEDDINSFNLPLYHPCTNELEALIKSESSFSIDRLETFKMNLDMRTEDEIIKSGERSGKYIAKILRAVMEPVLASHFGNNCVDKLFERYAVHASEQLSRTKIESFNIVISLTRKCKN</sequence>
<evidence type="ECO:0000256" key="5">
    <source>
        <dbReference type="ARBA" id="ARBA00022842"/>
    </source>
</evidence>
<dbReference type="SUPFAM" id="SSF53335">
    <property type="entry name" value="S-adenosyl-L-methionine-dependent methyltransferases"/>
    <property type="match status" value="1"/>
</dbReference>
<keyword evidence="5" id="KW-0460">Magnesium</keyword>
<evidence type="ECO:0000313" key="7">
    <source>
        <dbReference type="Proteomes" id="UP000077755"/>
    </source>
</evidence>